<name>A0A7G2CDD9_9TRYP</name>
<evidence type="ECO:0000313" key="3">
    <source>
        <dbReference type="Proteomes" id="UP000515908"/>
    </source>
</evidence>
<keyword evidence="3" id="KW-1185">Reference proteome</keyword>
<reference evidence="2 3" key="1">
    <citation type="submission" date="2020-08" db="EMBL/GenBank/DDBJ databases">
        <authorList>
            <person name="Newling K."/>
            <person name="Davey J."/>
            <person name="Forrester S."/>
        </authorList>
    </citation>
    <scope>NUCLEOTIDE SEQUENCE [LARGE SCALE GENOMIC DNA]</scope>
    <source>
        <strain evidence="3">Crithidia deanei Carvalho (ATCC PRA-265)</strain>
    </source>
</reference>
<dbReference type="VEuPathDB" id="TriTrypDB:ADEAN_000533600"/>
<evidence type="ECO:0000256" key="1">
    <source>
        <dbReference type="SAM" id="MobiDB-lite"/>
    </source>
</evidence>
<gene>
    <name evidence="2" type="ORF">ADEAN_000533600</name>
</gene>
<feature type="region of interest" description="Disordered" evidence="1">
    <location>
        <begin position="243"/>
        <end position="262"/>
    </location>
</feature>
<dbReference type="AlphaFoldDB" id="A0A7G2CDD9"/>
<sequence length="477" mass="52515">MDELSATEAAAEISPTESAGANEKVFVAVGITGIAAYISYVMWQNYQPRAPQVLWGNDGRPPRIRCVNFKPAQFQLLCRALSVWFREGEVTYEACKVMFVEDDPPVSRANLEKVVTGSVLFAHKEGGAVKNEAVSGVVCTVVYRSLVLVDNEPIDVFQLDNFSFLSRLSGKEYEESHCVGYTVDGKAVETVVYTTKGIVGGAKGARKGPHGADILEPLKQLVGPAVDSFSLKSDHSSLLGTQGEMEVSKRQKTPMNTEGDTSKTEFWVSPGTLFLRLACVLRVSTEKAPYRSMLRRHRHSSPLSSKINGILSFLRLSTKESAPLPLKGHYYCLVPCRVDLHHRHVESLRKWLTDSCAYYFSSDIGDEVFHSMITLATVGGGTSILLDFGAVQELCSLLHAYWMATDFVNLLNVTGFLPRGAHFGFVASDDTVGVYEGLSMKKEPLKDFCGFSAETLTSENTFYDMCCVNFDENGQLV</sequence>
<evidence type="ECO:0000313" key="2">
    <source>
        <dbReference type="EMBL" id="CAD2217850.1"/>
    </source>
</evidence>
<proteinExistence type="predicted"/>
<protein>
    <submittedName>
        <fullName evidence="2">Uncharacterized protein</fullName>
    </submittedName>
</protein>
<organism evidence="2 3">
    <name type="scientific">Angomonas deanei</name>
    <dbReference type="NCBI Taxonomy" id="59799"/>
    <lineage>
        <taxon>Eukaryota</taxon>
        <taxon>Discoba</taxon>
        <taxon>Euglenozoa</taxon>
        <taxon>Kinetoplastea</taxon>
        <taxon>Metakinetoplastina</taxon>
        <taxon>Trypanosomatida</taxon>
        <taxon>Trypanosomatidae</taxon>
        <taxon>Strigomonadinae</taxon>
        <taxon>Angomonas</taxon>
    </lineage>
</organism>
<accession>A0A7G2CDD9</accession>
<dbReference type="Proteomes" id="UP000515908">
    <property type="component" value="Chromosome 09"/>
</dbReference>
<dbReference type="EMBL" id="LR877153">
    <property type="protein sequence ID" value="CAD2217850.1"/>
    <property type="molecule type" value="Genomic_DNA"/>
</dbReference>